<accession>A0A6J6SDW2</accession>
<dbReference type="InterPro" id="IPR051556">
    <property type="entry name" value="N-term/lysine_N-AcTrnsfr"/>
</dbReference>
<evidence type="ECO:0000259" key="3">
    <source>
        <dbReference type="PROSITE" id="PS51186"/>
    </source>
</evidence>
<dbReference type="GO" id="GO:0016747">
    <property type="term" value="F:acyltransferase activity, transferring groups other than amino-acyl groups"/>
    <property type="evidence" value="ECO:0007669"/>
    <property type="project" value="InterPro"/>
</dbReference>
<sequence>MGAAERSIAAPFWCRPILLRMTDGVLDGADVDHAYEVVAEADSAVIGRVESSRESLRFQLAGPDAVLEEHRLVEDERGRPVGLLVVERDTVARRFYIDAYCTPGLEATVLDPLVAMGIDAASRQCDGEPGWDLEACLFEPDTASAGILQAHGYVSARRFWQMRIDLAGYPQAEPPAPPGVTRVIARNEADMRSLHAVANAAFAEHFGSVAHSYEDWLAGFVDRRDAAPELLWLASLNGEPVAEITQDHSREAVNGAYVRTLGVLPQARGLGIGRWLLECAFADAARRGRERASLTVDSENSTGATELYESVGMTADVVMEVYRRPLGRQ</sequence>
<name>A0A6J6SDW2_9ZZZZ</name>
<gene>
    <name evidence="4" type="ORF">UFOPK2786_00303</name>
</gene>
<dbReference type="AlphaFoldDB" id="A0A6J6SDW2"/>
<dbReference type="EMBL" id="CAEZYW010000029">
    <property type="protein sequence ID" value="CAB4732952.1"/>
    <property type="molecule type" value="Genomic_DNA"/>
</dbReference>
<dbReference type="Pfam" id="PF00583">
    <property type="entry name" value="Acetyltransf_1"/>
    <property type="match status" value="1"/>
</dbReference>
<reference evidence="4" key="1">
    <citation type="submission" date="2020-05" db="EMBL/GenBank/DDBJ databases">
        <authorList>
            <person name="Chiriac C."/>
            <person name="Salcher M."/>
            <person name="Ghai R."/>
            <person name="Kavagutti S V."/>
        </authorList>
    </citation>
    <scope>NUCLEOTIDE SEQUENCE</scope>
</reference>
<evidence type="ECO:0000256" key="1">
    <source>
        <dbReference type="ARBA" id="ARBA00022679"/>
    </source>
</evidence>
<dbReference type="Gene3D" id="3.40.630.30">
    <property type="match status" value="1"/>
</dbReference>
<protein>
    <submittedName>
        <fullName evidence="4">Unannotated protein</fullName>
    </submittedName>
</protein>
<evidence type="ECO:0000256" key="2">
    <source>
        <dbReference type="ARBA" id="ARBA00023315"/>
    </source>
</evidence>
<evidence type="ECO:0000313" key="4">
    <source>
        <dbReference type="EMBL" id="CAB4732952.1"/>
    </source>
</evidence>
<proteinExistence type="predicted"/>
<dbReference type="InterPro" id="IPR000182">
    <property type="entry name" value="GNAT_dom"/>
</dbReference>
<dbReference type="SUPFAM" id="SSF55729">
    <property type="entry name" value="Acyl-CoA N-acyltransferases (Nat)"/>
    <property type="match status" value="1"/>
</dbReference>
<keyword evidence="2" id="KW-0012">Acyltransferase</keyword>
<dbReference type="PANTHER" id="PTHR42919:SF8">
    <property type="entry name" value="N-ALPHA-ACETYLTRANSFERASE 50"/>
    <property type="match status" value="1"/>
</dbReference>
<dbReference type="CDD" id="cd04301">
    <property type="entry name" value="NAT_SF"/>
    <property type="match status" value="1"/>
</dbReference>
<organism evidence="4">
    <name type="scientific">freshwater metagenome</name>
    <dbReference type="NCBI Taxonomy" id="449393"/>
    <lineage>
        <taxon>unclassified sequences</taxon>
        <taxon>metagenomes</taxon>
        <taxon>ecological metagenomes</taxon>
    </lineage>
</organism>
<feature type="domain" description="N-acetyltransferase" evidence="3">
    <location>
        <begin position="181"/>
        <end position="329"/>
    </location>
</feature>
<dbReference type="PANTHER" id="PTHR42919">
    <property type="entry name" value="N-ALPHA-ACETYLTRANSFERASE"/>
    <property type="match status" value="1"/>
</dbReference>
<dbReference type="PROSITE" id="PS51186">
    <property type="entry name" value="GNAT"/>
    <property type="match status" value="1"/>
</dbReference>
<dbReference type="InterPro" id="IPR016181">
    <property type="entry name" value="Acyl_CoA_acyltransferase"/>
</dbReference>
<keyword evidence="1" id="KW-0808">Transferase</keyword>